<gene>
    <name evidence="4" type="ORF">CGL51_03150</name>
    <name evidence="5" type="ORF">CGL52_07395</name>
</gene>
<dbReference type="Gene3D" id="3.30.70.640">
    <property type="entry name" value="Molybdopterin cofactor biosynthesis C (MoaC) domain"/>
    <property type="match status" value="1"/>
</dbReference>
<evidence type="ECO:0000313" key="4">
    <source>
        <dbReference type="EMBL" id="RFA97453.1"/>
    </source>
</evidence>
<comment type="pathway">
    <text evidence="1">Cofactor biosynthesis; molybdopterin biosynthesis.</text>
</comment>
<dbReference type="OrthoDB" id="10067at2157"/>
<evidence type="ECO:0000313" key="5">
    <source>
        <dbReference type="EMBL" id="RFA98365.1"/>
    </source>
</evidence>
<dbReference type="SUPFAM" id="SSF55040">
    <property type="entry name" value="Molybdenum cofactor biosynthesis protein C, MoaC"/>
    <property type="match status" value="2"/>
</dbReference>
<organism evidence="4 7">
    <name type="scientific">Pyrobaculum aerophilum</name>
    <dbReference type="NCBI Taxonomy" id="13773"/>
    <lineage>
        <taxon>Archaea</taxon>
        <taxon>Thermoproteota</taxon>
        <taxon>Thermoprotei</taxon>
        <taxon>Thermoproteales</taxon>
        <taxon>Thermoproteaceae</taxon>
        <taxon>Pyrobaculum</taxon>
    </lineage>
</organism>
<dbReference type="RefSeq" id="WP_116420657.1">
    <property type="nucleotide sequence ID" value="NZ_NMUE01000006.1"/>
</dbReference>
<reference evidence="6 7" key="1">
    <citation type="submission" date="2017-07" db="EMBL/GenBank/DDBJ databases">
        <title>Draft genome sequence of aerobic hyperthermophilic archaea, Pyrobaculum aerophilum YKB31 and YKB32.</title>
        <authorList>
            <person name="Mochizuki T."/>
            <person name="Berliner A.J."/>
            <person name="Yoshida-Takashima Y."/>
            <person name="Takaki Y."/>
            <person name="Nunoura T."/>
            <person name="Takai K."/>
        </authorList>
    </citation>
    <scope>NUCLEOTIDE SEQUENCE [LARGE SCALE GENOMIC DNA]</scope>
    <source>
        <strain evidence="4 7">YKB31</strain>
        <strain evidence="5 6">YKB32</strain>
    </source>
</reference>
<dbReference type="InterPro" id="IPR002820">
    <property type="entry name" value="Mopterin_CF_biosynth-C_dom"/>
</dbReference>
<protein>
    <submittedName>
        <fullName evidence="4">Molybdenum cofactor biosynthesis protein MoaC</fullName>
    </submittedName>
</protein>
<sequence>MIVDISKKLDVFRYARASANADVKKCNTAVAAKAATVASRYLPFLHPLPLSATAWCKDGKFYVEGIAHWQTGVEMDVLFGVLVGLLGSGAVKIENLRVEIKQKQTTPPIIENVNTSEAPITREGDLVASAYGRMKVVNLDIVKNPVEKGHPIYAAQTAAALNAKRLCELLGGPCPSVQHFKIEIITSDSVEVRTFIKARDITPAPEALFSAGVALLTIWDMIKKYEKDENGQYPYTYISELHLD</sequence>
<evidence type="ECO:0000313" key="6">
    <source>
        <dbReference type="Proteomes" id="UP000256877"/>
    </source>
</evidence>
<proteinExistence type="predicted"/>
<dbReference type="Proteomes" id="UP000256877">
    <property type="component" value="Unassembled WGS sequence"/>
</dbReference>
<dbReference type="GO" id="GO:0006777">
    <property type="term" value="P:Mo-molybdopterin cofactor biosynthetic process"/>
    <property type="evidence" value="ECO:0007669"/>
    <property type="project" value="UniProtKB-KW"/>
</dbReference>
<evidence type="ECO:0000256" key="1">
    <source>
        <dbReference type="ARBA" id="ARBA00005046"/>
    </source>
</evidence>
<name>A0A371R1S4_9CREN</name>
<dbReference type="AlphaFoldDB" id="A0A371R1S4"/>
<accession>A0A371R1S4</accession>
<feature type="domain" description="Molybdopterin cofactor biosynthesis C (MoaC)" evidence="3">
    <location>
        <begin position="130"/>
        <end position="228"/>
    </location>
</feature>
<evidence type="ECO:0000313" key="7">
    <source>
        <dbReference type="Proteomes" id="UP000257123"/>
    </source>
</evidence>
<keyword evidence="2" id="KW-0501">Molybdenum cofactor biosynthesis</keyword>
<evidence type="ECO:0000259" key="3">
    <source>
        <dbReference type="Pfam" id="PF01967"/>
    </source>
</evidence>
<comment type="caution">
    <text evidence="4">The sequence shown here is derived from an EMBL/GenBank/DDBJ whole genome shotgun (WGS) entry which is preliminary data.</text>
</comment>
<dbReference type="EMBL" id="NMUE01000006">
    <property type="protein sequence ID" value="RFA97453.1"/>
    <property type="molecule type" value="Genomic_DNA"/>
</dbReference>
<dbReference type="Proteomes" id="UP000257123">
    <property type="component" value="Unassembled WGS sequence"/>
</dbReference>
<dbReference type="Pfam" id="PF01967">
    <property type="entry name" value="MoaC"/>
    <property type="match status" value="1"/>
</dbReference>
<dbReference type="EMBL" id="NMUF01000018">
    <property type="protein sequence ID" value="RFA98365.1"/>
    <property type="molecule type" value="Genomic_DNA"/>
</dbReference>
<evidence type="ECO:0000256" key="2">
    <source>
        <dbReference type="ARBA" id="ARBA00023150"/>
    </source>
</evidence>
<dbReference type="InterPro" id="IPR036522">
    <property type="entry name" value="MoaC_sf"/>
</dbReference>
<dbReference type="UniPathway" id="UPA00344"/>